<dbReference type="InterPro" id="IPR000719">
    <property type="entry name" value="Prot_kinase_dom"/>
</dbReference>
<keyword evidence="3" id="KW-0808">Transferase</keyword>
<keyword evidence="2" id="KW-0723">Serine/threonine-protein kinase</keyword>
<dbReference type="Pfam" id="PF00069">
    <property type="entry name" value="Pkinase"/>
    <property type="match status" value="1"/>
</dbReference>
<feature type="compositionally biased region" description="Basic and acidic residues" evidence="10">
    <location>
        <begin position="303"/>
        <end position="323"/>
    </location>
</feature>
<feature type="region of interest" description="Disordered" evidence="10">
    <location>
        <begin position="234"/>
        <end position="402"/>
    </location>
</feature>
<dbReference type="Proteomes" id="UP000320333">
    <property type="component" value="Unassembled WGS sequence"/>
</dbReference>
<evidence type="ECO:0000256" key="10">
    <source>
        <dbReference type="SAM" id="MobiDB-lite"/>
    </source>
</evidence>
<feature type="region of interest" description="Disordered" evidence="10">
    <location>
        <begin position="566"/>
        <end position="641"/>
    </location>
</feature>
<evidence type="ECO:0000313" key="13">
    <source>
        <dbReference type="Proteomes" id="UP000320333"/>
    </source>
</evidence>
<evidence type="ECO:0000256" key="7">
    <source>
        <dbReference type="ARBA" id="ARBA00047899"/>
    </source>
</evidence>
<dbReference type="GO" id="GO:0005829">
    <property type="term" value="C:cytosol"/>
    <property type="evidence" value="ECO:0007669"/>
    <property type="project" value="TreeGrafter"/>
</dbReference>
<evidence type="ECO:0000256" key="1">
    <source>
        <dbReference type="ARBA" id="ARBA00012513"/>
    </source>
</evidence>
<dbReference type="GO" id="GO:0005524">
    <property type="term" value="F:ATP binding"/>
    <property type="evidence" value="ECO:0007669"/>
    <property type="project" value="UniProtKB-UniRule"/>
</dbReference>
<feature type="compositionally biased region" description="Polar residues" evidence="10">
    <location>
        <begin position="341"/>
        <end position="353"/>
    </location>
</feature>
<evidence type="ECO:0000256" key="2">
    <source>
        <dbReference type="ARBA" id="ARBA00022527"/>
    </source>
</evidence>
<keyword evidence="5" id="KW-0418">Kinase</keyword>
<gene>
    <name evidence="12" type="ORF">CcCBS67573_g06162</name>
</gene>
<evidence type="ECO:0000313" key="12">
    <source>
        <dbReference type="EMBL" id="TPX71574.1"/>
    </source>
</evidence>
<evidence type="ECO:0000256" key="5">
    <source>
        <dbReference type="ARBA" id="ARBA00022777"/>
    </source>
</evidence>
<dbReference type="InterPro" id="IPR011009">
    <property type="entry name" value="Kinase-like_dom_sf"/>
</dbReference>
<evidence type="ECO:0000256" key="6">
    <source>
        <dbReference type="ARBA" id="ARBA00022840"/>
    </source>
</evidence>
<dbReference type="PROSITE" id="PS00107">
    <property type="entry name" value="PROTEIN_KINASE_ATP"/>
    <property type="match status" value="1"/>
</dbReference>
<protein>
    <recommendedName>
        <fullName evidence="1">non-specific serine/threonine protein kinase</fullName>
        <ecNumber evidence="1">2.7.11.1</ecNumber>
    </recommendedName>
</protein>
<feature type="compositionally biased region" description="Basic residues" evidence="10">
    <location>
        <begin position="249"/>
        <end position="258"/>
    </location>
</feature>
<comment type="caution">
    <text evidence="12">The sequence shown here is derived from an EMBL/GenBank/DDBJ whole genome shotgun (WGS) entry which is preliminary data.</text>
</comment>
<evidence type="ECO:0000256" key="8">
    <source>
        <dbReference type="ARBA" id="ARBA00048679"/>
    </source>
</evidence>
<dbReference type="EMBL" id="QEAP01000250">
    <property type="protein sequence ID" value="TPX71574.1"/>
    <property type="molecule type" value="Genomic_DNA"/>
</dbReference>
<feature type="compositionally biased region" description="Basic residues" evidence="10">
    <location>
        <begin position="278"/>
        <end position="289"/>
    </location>
</feature>
<comment type="catalytic activity">
    <reaction evidence="7">
        <text>L-threonyl-[protein] + ATP = O-phospho-L-threonyl-[protein] + ADP + H(+)</text>
        <dbReference type="Rhea" id="RHEA:46608"/>
        <dbReference type="Rhea" id="RHEA-COMP:11060"/>
        <dbReference type="Rhea" id="RHEA-COMP:11605"/>
        <dbReference type="ChEBI" id="CHEBI:15378"/>
        <dbReference type="ChEBI" id="CHEBI:30013"/>
        <dbReference type="ChEBI" id="CHEBI:30616"/>
        <dbReference type="ChEBI" id="CHEBI:61977"/>
        <dbReference type="ChEBI" id="CHEBI:456216"/>
        <dbReference type="EC" id="2.7.11.1"/>
    </reaction>
</comment>
<evidence type="ECO:0000256" key="3">
    <source>
        <dbReference type="ARBA" id="ARBA00022679"/>
    </source>
</evidence>
<comment type="catalytic activity">
    <reaction evidence="8">
        <text>L-seryl-[protein] + ATP = O-phospho-L-seryl-[protein] + ADP + H(+)</text>
        <dbReference type="Rhea" id="RHEA:17989"/>
        <dbReference type="Rhea" id="RHEA-COMP:9863"/>
        <dbReference type="Rhea" id="RHEA-COMP:11604"/>
        <dbReference type="ChEBI" id="CHEBI:15378"/>
        <dbReference type="ChEBI" id="CHEBI:29999"/>
        <dbReference type="ChEBI" id="CHEBI:30616"/>
        <dbReference type="ChEBI" id="CHEBI:83421"/>
        <dbReference type="ChEBI" id="CHEBI:456216"/>
        <dbReference type="EC" id="2.7.11.1"/>
    </reaction>
</comment>
<dbReference type="STRING" id="246404.A0A507F638"/>
<evidence type="ECO:0000256" key="9">
    <source>
        <dbReference type="PROSITE-ProRule" id="PRU10141"/>
    </source>
</evidence>
<dbReference type="OrthoDB" id="6513151at2759"/>
<feature type="region of interest" description="Disordered" evidence="10">
    <location>
        <begin position="514"/>
        <end position="550"/>
    </location>
</feature>
<name>A0A507F638_9FUNG</name>
<dbReference type="InterPro" id="IPR017441">
    <property type="entry name" value="Protein_kinase_ATP_BS"/>
</dbReference>
<dbReference type="PANTHER" id="PTHR24343:SF558">
    <property type="entry name" value="PROTEIN KINASE DOMAIN-CONTAINING PROTEIN"/>
    <property type="match status" value="1"/>
</dbReference>
<dbReference type="AlphaFoldDB" id="A0A507F638"/>
<feature type="compositionally biased region" description="Basic and acidic residues" evidence="10">
    <location>
        <begin position="234"/>
        <end position="248"/>
    </location>
</feature>
<feature type="region of interest" description="Disordered" evidence="10">
    <location>
        <begin position="1"/>
        <end position="46"/>
    </location>
</feature>
<dbReference type="Gene3D" id="1.10.510.10">
    <property type="entry name" value="Transferase(Phosphotransferase) domain 1"/>
    <property type="match status" value="1"/>
</dbReference>
<feature type="compositionally biased region" description="Polar residues" evidence="10">
    <location>
        <begin position="622"/>
        <end position="632"/>
    </location>
</feature>
<dbReference type="SMART" id="SM00220">
    <property type="entry name" value="S_TKc"/>
    <property type="match status" value="1"/>
</dbReference>
<sequence>MAPMPTTTSSATTAAAARTDADLQTRPIETPPYTEAAAQPSDRRDTVNETIQQVAALVHNEFKVEITLPDQKPADFLESSTLRRGSHDHNLGAELSKPGSTESLGSGSSYGSGLMEKRCMSENLLTASGDIKITVTLSSTSSNIELIQQKNQNLDSLGLEDLFHQTIKMERESVRKTTFAGVVSGSKLNTLRMVSAIQIETSQSQILPLKAKDLLETHKAKVIELQDSNSECDKVGSQKQLFMEEEKSKLKKDKRRSTKFGDEDGNSGDTEESSPSGTRRKLGKKKKQPGHAFQQSVDTSSHLSEHISSDSLLDESKEGHTRTLDSSFANLGIRNDEKTTSAESTPDDSNLASTDCIPDTSEKDAERVSIFQKIAQIRPKSAPARPLRPKSPLTGSISPTIAESPTHSTLIQRIFYPLQHNEEVSGSGTLDSADGSDEHNWFNGKFFHHSNQRDGEVEDNKDGDHPHWFRIAKRQESLLAKFFHGKSSSHDPTSSVEGSATIPEASVADFTSSTYLKTSRSTAPSAKKEDIETETDTADPCSNDAESSAENKLDSLFGRIKKSISVDTRRRHASADKPFSPVEESPTIPEPGIFNNLMLPKGMRAGHSSSSNKEQSTESDDPSISSVATSTGHLRKRPSHRKYLSKSMYASGYSSASSDVPRSGSEQSLFEKYGKIDEFLGKGANATVRLAHKQDSLDNHEAYYAIKKFRKRRRKETEKEYIKKVIGEFCISSSLHHPNVVETVDLIQDNRREWCVVMEYMSGGDLYARLQDGIDDIDELHCYFKQLLEGLAYIHGMGVAHRDLKPENLILDAQCRILKIADFGVAEVFKTCFEESSRKTKGICGSDPYIAPEEWIEDAEFFATKVDVWATGIIYYALLKNSVPWRIAKLTDPHYAEYLKKRRREYCTGYIPFDRIPEGSRALLYNILEPDPFSRFTIQNIQDDKWLKGLEMCCAGTSESAYKHTHKPPGGKSG</sequence>
<feature type="binding site" evidence="9">
    <location>
        <position position="708"/>
    </location>
    <ligand>
        <name>ATP</name>
        <dbReference type="ChEBI" id="CHEBI:30616"/>
    </ligand>
</feature>
<feature type="compositionally biased region" description="Polar residues" evidence="10">
    <location>
        <begin position="393"/>
        <end position="402"/>
    </location>
</feature>
<dbReference type="InterPro" id="IPR008271">
    <property type="entry name" value="Ser/Thr_kinase_AS"/>
</dbReference>
<feature type="domain" description="Protein kinase" evidence="11">
    <location>
        <begin position="674"/>
        <end position="947"/>
    </location>
</feature>
<feature type="compositionally biased region" description="Acidic residues" evidence="10">
    <location>
        <begin position="263"/>
        <end position="272"/>
    </location>
</feature>
<keyword evidence="4 9" id="KW-0547">Nucleotide-binding</keyword>
<keyword evidence="6 9" id="KW-0067">ATP-binding</keyword>
<feature type="compositionally biased region" description="Low complexity" evidence="10">
    <location>
        <begin position="99"/>
        <end position="109"/>
    </location>
</feature>
<dbReference type="PROSITE" id="PS00108">
    <property type="entry name" value="PROTEIN_KINASE_ST"/>
    <property type="match status" value="1"/>
</dbReference>
<evidence type="ECO:0000259" key="11">
    <source>
        <dbReference type="PROSITE" id="PS50011"/>
    </source>
</evidence>
<accession>A0A507F638</accession>
<dbReference type="SUPFAM" id="SSF56112">
    <property type="entry name" value="Protein kinase-like (PK-like)"/>
    <property type="match status" value="1"/>
</dbReference>
<feature type="region of interest" description="Disordered" evidence="10">
    <location>
        <begin position="82"/>
        <end position="109"/>
    </location>
</feature>
<dbReference type="PANTHER" id="PTHR24343">
    <property type="entry name" value="SERINE/THREONINE KINASE"/>
    <property type="match status" value="1"/>
</dbReference>
<reference evidence="12 13" key="1">
    <citation type="journal article" date="2019" name="Sci. Rep.">
        <title>Comparative genomics of chytrid fungi reveal insights into the obligate biotrophic and pathogenic lifestyle of Synchytrium endobioticum.</title>
        <authorList>
            <person name="van de Vossenberg B.T.L.H."/>
            <person name="Warris S."/>
            <person name="Nguyen H.D.T."/>
            <person name="van Gent-Pelzer M.P.E."/>
            <person name="Joly D.L."/>
            <person name="van de Geest H.C."/>
            <person name="Bonants P.J.M."/>
            <person name="Smith D.S."/>
            <person name="Levesque C.A."/>
            <person name="van der Lee T.A.J."/>
        </authorList>
    </citation>
    <scope>NUCLEOTIDE SEQUENCE [LARGE SCALE GENOMIC DNA]</scope>
    <source>
        <strain evidence="12 13">CBS 675.73</strain>
    </source>
</reference>
<dbReference type="GO" id="GO:0004674">
    <property type="term" value="F:protein serine/threonine kinase activity"/>
    <property type="evidence" value="ECO:0007669"/>
    <property type="project" value="UniProtKB-KW"/>
</dbReference>
<dbReference type="PROSITE" id="PS50011">
    <property type="entry name" value="PROTEIN_KINASE_DOM"/>
    <property type="match status" value="1"/>
</dbReference>
<dbReference type="EC" id="2.7.11.1" evidence="1"/>
<organism evidence="12 13">
    <name type="scientific">Chytriomyces confervae</name>
    <dbReference type="NCBI Taxonomy" id="246404"/>
    <lineage>
        <taxon>Eukaryota</taxon>
        <taxon>Fungi</taxon>
        <taxon>Fungi incertae sedis</taxon>
        <taxon>Chytridiomycota</taxon>
        <taxon>Chytridiomycota incertae sedis</taxon>
        <taxon>Chytridiomycetes</taxon>
        <taxon>Chytridiales</taxon>
        <taxon>Chytriomycetaceae</taxon>
        <taxon>Chytriomyces</taxon>
    </lineage>
</organism>
<feature type="compositionally biased region" description="Polar residues" evidence="10">
    <location>
        <begin position="514"/>
        <end position="524"/>
    </location>
</feature>
<evidence type="ECO:0000256" key="4">
    <source>
        <dbReference type="ARBA" id="ARBA00022741"/>
    </source>
</evidence>
<proteinExistence type="predicted"/>
<feature type="compositionally biased region" description="Low complexity" evidence="10">
    <location>
        <begin position="1"/>
        <end position="18"/>
    </location>
</feature>
<keyword evidence="13" id="KW-1185">Reference proteome</keyword>
<dbReference type="CDD" id="cd13994">
    <property type="entry name" value="STKc_HAL4_like"/>
    <property type="match status" value="1"/>
</dbReference>